<sequence>MNTTSQTIYAFNAHSDLTSWYVVNDGVMGGLSGSKLTLSGDHFGVFEGEVSTKNNGGFTMIKHNCSISDVKKYSKIVLKIKGDGKTYQFRIKDDRGHYYSYVQTFDTSNNKETIELKLSDFKPAFRGRTLNIPSFAKSTIEQVAILIGNKKQEHFRLEISEITLQ</sequence>
<accession>A0ABT8X5P6</accession>
<feature type="domain" description="NADH:ubiquinone oxidoreductase intermediate-associated protein 30" evidence="2">
    <location>
        <begin position="10"/>
        <end position="159"/>
    </location>
</feature>
<dbReference type="Pfam" id="PF08547">
    <property type="entry name" value="CIA30"/>
    <property type="match status" value="1"/>
</dbReference>
<evidence type="ECO:0000259" key="2">
    <source>
        <dbReference type="Pfam" id="PF08547"/>
    </source>
</evidence>
<dbReference type="PANTHER" id="PTHR13194">
    <property type="entry name" value="COMPLEX I INTERMEDIATE-ASSOCIATED PROTEIN 30"/>
    <property type="match status" value="1"/>
</dbReference>
<comment type="caution">
    <text evidence="3">The sequence shown here is derived from an EMBL/GenBank/DDBJ whole genome shotgun (WGS) entry which is preliminary data.</text>
</comment>
<dbReference type="SUPFAM" id="SSF49785">
    <property type="entry name" value="Galactose-binding domain-like"/>
    <property type="match status" value="1"/>
</dbReference>
<organism evidence="3 4">
    <name type="scientific">Flavivirga amylovorans</name>
    <dbReference type="NCBI Taxonomy" id="870486"/>
    <lineage>
        <taxon>Bacteria</taxon>
        <taxon>Pseudomonadati</taxon>
        <taxon>Bacteroidota</taxon>
        <taxon>Flavobacteriia</taxon>
        <taxon>Flavobacteriales</taxon>
        <taxon>Flavobacteriaceae</taxon>
        <taxon>Flavivirga</taxon>
    </lineage>
</organism>
<comment type="similarity">
    <text evidence="1">Belongs to the CIA30 family.</text>
</comment>
<name>A0ABT8X5P6_9FLAO</name>
<evidence type="ECO:0000313" key="4">
    <source>
        <dbReference type="Proteomes" id="UP001176891"/>
    </source>
</evidence>
<gene>
    <name evidence="3" type="ORF">Q4Q39_17580</name>
</gene>
<evidence type="ECO:0000256" key="1">
    <source>
        <dbReference type="ARBA" id="ARBA00007884"/>
    </source>
</evidence>
<dbReference type="PANTHER" id="PTHR13194:SF19">
    <property type="entry name" value="NAD(P)-BINDING ROSSMANN-FOLD SUPERFAMILY PROTEIN"/>
    <property type="match status" value="1"/>
</dbReference>
<dbReference type="InterPro" id="IPR008979">
    <property type="entry name" value="Galactose-bd-like_sf"/>
</dbReference>
<protein>
    <submittedName>
        <fullName evidence="3">CIA30 family protein</fullName>
    </submittedName>
</protein>
<evidence type="ECO:0000313" key="3">
    <source>
        <dbReference type="EMBL" id="MDO5989219.1"/>
    </source>
</evidence>
<proteinExistence type="inferred from homology"/>
<keyword evidence="4" id="KW-1185">Reference proteome</keyword>
<dbReference type="EMBL" id="JAUOEM010000006">
    <property type="protein sequence ID" value="MDO5989219.1"/>
    <property type="molecule type" value="Genomic_DNA"/>
</dbReference>
<dbReference type="InterPro" id="IPR039131">
    <property type="entry name" value="NDUFAF1"/>
</dbReference>
<reference evidence="3" key="1">
    <citation type="submission" date="2023-07" db="EMBL/GenBank/DDBJ databases">
        <title>Two novel species in the genus Flavivirga.</title>
        <authorList>
            <person name="Kwon K."/>
        </authorList>
    </citation>
    <scope>NUCLEOTIDE SEQUENCE</scope>
    <source>
        <strain evidence="3">KACC 14157</strain>
    </source>
</reference>
<dbReference type="RefSeq" id="WP_303283871.1">
    <property type="nucleotide sequence ID" value="NZ_BAABCZ010000012.1"/>
</dbReference>
<dbReference type="Proteomes" id="UP001176891">
    <property type="component" value="Unassembled WGS sequence"/>
</dbReference>
<dbReference type="InterPro" id="IPR013857">
    <property type="entry name" value="NADH-UbQ_OxRdtase-assoc_prot30"/>
</dbReference>